<protein>
    <submittedName>
        <fullName evidence="1">Uncharacterized protein</fullName>
    </submittedName>
</protein>
<dbReference type="AlphaFoldDB" id="A0AAD7JXH8"/>
<accession>A0AAD7JXH8</accession>
<organism evidence="1 2">
    <name type="scientific">Mycena metata</name>
    <dbReference type="NCBI Taxonomy" id="1033252"/>
    <lineage>
        <taxon>Eukaryota</taxon>
        <taxon>Fungi</taxon>
        <taxon>Dikarya</taxon>
        <taxon>Basidiomycota</taxon>
        <taxon>Agaricomycotina</taxon>
        <taxon>Agaricomycetes</taxon>
        <taxon>Agaricomycetidae</taxon>
        <taxon>Agaricales</taxon>
        <taxon>Marasmiineae</taxon>
        <taxon>Mycenaceae</taxon>
        <taxon>Mycena</taxon>
    </lineage>
</organism>
<evidence type="ECO:0000313" key="2">
    <source>
        <dbReference type="Proteomes" id="UP001215598"/>
    </source>
</evidence>
<gene>
    <name evidence="1" type="ORF">B0H16DRAFT_115002</name>
</gene>
<proteinExistence type="predicted"/>
<evidence type="ECO:0000313" key="1">
    <source>
        <dbReference type="EMBL" id="KAJ7773939.1"/>
    </source>
</evidence>
<dbReference type="Proteomes" id="UP001215598">
    <property type="component" value="Unassembled WGS sequence"/>
</dbReference>
<reference evidence="1" key="1">
    <citation type="submission" date="2023-03" db="EMBL/GenBank/DDBJ databases">
        <title>Massive genome expansion in bonnet fungi (Mycena s.s.) driven by repeated elements and novel gene families across ecological guilds.</title>
        <authorList>
            <consortium name="Lawrence Berkeley National Laboratory"/>
            <person name="Harder C.B."/>
            <person name="Miyauchi S."/>
            <person name="Viragh M."/>
            <person name="Kuo A."/>
            <person name="Thoen E."/>
            <person name="Andreopoulos B."/>
            <person name="Lu D."/>
            <person name="Skrede I."/>
            <person name="Drula E."/>
            <person name="Henrissat B."/>
            <person name="Morin E."/>
            <person name="Kohler A."/>
            <person name="Barry K."/>
            <person name="LaButti K."/>
            <person name="Morin E."/>
            <person name="Salamov A."/>
            <person name="Lipzen A."/>
            <person name="Mereny Z."/>
            <person name="Hegedus B."/>
            <person name="Baldrian P."/>
            <person name="Stursova M."/>
            <person name="Weitz H."/>
            <person name="Taylor A."/>
            <person name="Grigoriev I.V."/>
            <person name="Nagy L.G."/>
            <person name="Martin F."/>
            <person name="Kauserud H."/>
        </authorList>
    </citation>
    <scope>NUCLEOTIDE SEQUENCE</scope>
    <source>
        <strain evidence="1">CBHHK182m</strain>
    </source>
</reference>
<comment type="caution">
    <text evidence="1">The sequence shown here is derived from an EMBL/GenBank/DDBJ whole genome shotgun (WGS) entry which is preliminary data.</text>
</comment>
<sequence length="326" mass="35670">MSDCDRFTRLLLAKGHGFPLFLPSPPVDLPDAVKRNGTQIGDVGIVCNDGSFDPIFNIYRPEGDLANRFGVPSDFKQLPCGQDDILQVPRHPAGTVILNSPASAGAPVLEQALLRLPDGASTRDSRSLPLLRDYAAKHARSWYQFVNDDLERMVGDSGLYLVTGVTKTTSWSIDVGSFAHVAGGEWDEASATINSGPHRSPGEESRENQSVFIRGFKVALRPSGSTDTEDEELSLHSIYHPSDIINKYKFDADPSAMVAVTHDDEWTSVLGEADIKLPDDEDLIARISKKFKTSNSGSTGSWVTPQPFVRGRDLWIHAPARRAVSR</sequence>
<keyword evidence="2" id="KW-1185">Reference proteome</keyword>
<dbReference type="EMBL" id="JARKIB010000012">
    <property type="protein sequence ID" value="KAJ7773939.1"/>
    <property type="molecule type" value="Genomic_DNA"/>
</dbReference>
<name>A0AAD7JXH8_9AGAR</name>